<evidence type="ECO:0000256" key="1">
    <source>
        <dbReference type="ARBA" id="ARBA00001971"/>
    </source>
</evidence>
<dbReference type="GO" id="GO:0020037">
    <property type="term" value="F:heme binding"/>
    <property type="evidence" value="ECO:0007669"/>
    <property type="project" value="InterPro"/>
</dbReference>
<dbReference type="OrthoDB" id="2789670at2759"/>
<evidence type="ECO:0000256" key="10">
    <source>
        <dbReference type="ARBA" id="ARBA00023004"/>
    </source>
</evidence>
<reference evidence="14" key="1">
    <citation type="submission" date="2025-08" db="UniProtKB">
        <authorList>
            <consortium name="RefSeq"/>
        </authorList>
    </citation>
    <scope>IDENTIFICATION</scope>
</reference>
<dbReference type="GeneID" id="103206458"/>
<comment type="cofactor">
    <cofactor evidence="1">
        <name>heme</name>
        <dbReference type="ChEBI" id="CHEBI:30413"/>
    </cofactor>
</comment>
<proteinExistence type="inferred from homology"/>
<keyword evidence="13" id="KW-1185">Reference proteome</keyword>
<keyword evidence="7" id="KW-0256">Endoplasmic reticulum</keyword>
<dbReference type="PRINTS" id="PR00463">
    <property type="entry name" value="EP450I"/>
</dbReference>
<dbReference type="GO" id="GO:0005789">
    <property type="term" value="C:endoplasmic reticulum membrane"/>
    <property type="evidence" value="ECO:0007669"/>
    <property type="project" value="UniProtKB-SubCell"/>
</dbReference>
<evidence type="ECO:0000256" key="7">
    <source>
        <dbReference type="ARBA" id="ARBA00022824"/>
    </source>
</evidence>
<dbReference type="InterPro" id="IPR036396">
    <property type="entry name" value="Cyt_P450_sf"/>
</dbReference>
<name>A0A8B7AQ18_ORYAF</name>
<evidence type="ECO:0000256" key="9">
    <source>
        <dbReference type="ARBA" id="ARBA00023002"/>
    </source>
</evidence>
<dbReference type="Pfam" id="PF00067">
    <property type="entry name" value="p450"/>
    <property type="match status" value="1"/>
</dbReference>
<dbReference type="AlphaFoldDB" id="A0A8B7AQ18"/>
<evidence type="ECO:0000256" key="6">
    <source>
        <dbReference type="ARBA" id="ARBA00022723"/>
    </source>
</evidence>
<sequence>MEYKDIKLTVSVARRLVMSNVRVWKEQRRFALTTFRNFGLGKKSLEEHIQEEAYHLVEAIEEEKGQPFDPHFKINNAVSNIICSITFGERFEYQNGQFQELLKLLDEASYLQSGRCCHLYNIFPWIMKFLPGAHQTVFRDWEKLKQFVSSMIEKHKIDWNPAEPRDFIDAYLTEMAKNTGNATSSFHEENLICNTLDLFFAGTETTSTTLRWALLYMAIYPEIQDEETEAQKV</sequence>
<dbReference type="RefSeq" id="XP_007950105.1">
    <property type="nucleotide sequence ID" value="XM_007951914.1"/>
</dbReference>
<dbReference type="GO" id="GO:0006082">
    <property type="term" value="P:organic acid metabolic process"/>
    <property type="evidence" value="ECO:0007669"/>
    <property type="project" value="TreeGrafter"/>
</dbReference>
<keyword evidence="10" id="KW-0408">Iron</keyword>
<protein>
    <submittedName>
        <fullName evidence="14">Cytochrome P450 2J2-like</fullName>
    </submittedName>
</protein>
<dbReference type="GO" id="GO:0006805">
    <property type="term" value="P:xenobiotic metabolic process"/>
    <property type="evidence" value="ECO:0007669"/>
    <property type="project" value="TreeGrafter"/>
</dbReference>
<evidence type="ECO:0000256" key="12">
    <source>
        <dbReference type="ARBA" id="ARBA00023136"/>
    </source>
</evidence>
<keyword evidence="12" id="KW-0472">Membrane</keyword>
<keyword evidence="9" id="KW-0560">Oxidoreductase</keyword>
<dbReference type="PANTHER" id="PTHR24300:SF177">
    <property type="entry name" value="CYTOCHROME P450 2J2"/>
    <property type="match status" value="1"/>
</dbReference>
<evidence type="ECO:0000256" key="5">
    <source>
        <dbReference type="ARBA" id="ARBA00022617"/>
    </source>
</evidence>
<dbReference type="Proteomes" id="UP000694850">
    <property type="component" value="Unplaced"/>
</dbReference>
<evidence type="ECO:0000313" key="13">
    <source>
        <dbReference type="Proteomes" id="UP000694850"/>
    </source>
</evidence>
<dbReference type="GO" id="GO:0016712">
    <property type="term" value="F:oxidoreductase activity, acting on paired donors, with incorporation or reduction of molecular oxygen, reduced flavin or flavoprotein as one donor, and incorporation of one atom of oxygen"/>
    <property type="evidence" value="ECO:0007669"/>
    <property type="project" value="TreeGrafter"/>
</dbReference>
<dbReference type="Gene3D" id="1.10.630.10">
    <property type="entry name" value="Cytochrome P450"/>
    <property type="match status" value="1"/>
</dbReference>
<accession>A0A8B7AQ18</accession>
<dbReference type="InterPro" id="IPR002401">
    <property type="entry name" value="Cyt_P450_E_grp-I"/>
</dbReference>
<dbReference type="InterPro" id="IPR050182">
    <property type="entry name" value="Cytochrome_P450_fam2"/>
</dbReference>
<comment type="subcellular location">
    <subcellularLocation>
        <location evidence="3">Endoplasmic reticulum membrane</location>
        <topology evidence="3">Peripheral membrane protein</topology>
    </subcellularLocation>
    <subcellularLocation>
        <location evidence="2">Microsome membrane</location>
        <topology evidence="2">Peripheral membrane protein</topology>
    </subcellularLocation>
</comment>
<dbReference type="GO" id="GO:0005506">
    <property type="term" value="F:iron ion binding"/>
    <property type="evidence" value="ECO:0007669"/>
    <property type="project" value="InterPro"/>
</dbReference>
<evidence type="ECO:0000256" key="8">
    <source>
        <dbReference type="ARBA" id="ARBA00022848"/>
    </source>
</evidence>
<keyword evidence="6" id="KW-0479">Metal-binding</keyword>
<keyword evidence="8" id="KW-0492">Microsome</keyword>
<evidence type="ECO:0000256" key="3">
    <source>
        <dbReference type="ARBA" id="ARBA00004406"/>
    </source>
</evidence>
<evidence type="ECO:0000313" key="14">
    <source>
        <dbReference type="RefSeq" id="XP_007950105.1"/>
    </source>
</evidence>
<gene>
    <name evidence="14" type="primary">LOC103206458</name>
</gene>
<keyword evidence="11" id="KW-0503">Monooxygenase</keyword>
<dbReference type="PANTHER" id="PTHR24300">
    <property type="entry name" value="CYTOCHROME P450 508A4-RELATED"/>
    <property type="match status" value="1"/>
</dbReference>
<evidence type="ECO:0000256" key="2">
    <source>
        <dbReference type="ARBA" id="ARBA00004174"/>
    </source>
</evidence>
<evidence type="ECO:0000256" key="11">
    <source>
        <dbReference type="ARBA" id="ARBA00023033"/>
    </source>
</evidence>
<evidence type="ECO:0000256" key="4">
    <source>
        <dbReference type="ARBA" id="ARBA00010617"/>
    </source>
</evidence>
<dbReference type="SUPFAM" id="SSF48264">
    <property type="entry name" value="Cytochrome P450"/>
    <property type="match status" value="1"/>
</dbReference>
<dbReference type="InterPro" id="IPR001128">
    <property type="entry name" value="Cyt_P450"/>
</dbReference>
<comment type="similarity">
    <text evidence="4">Belongs to the cytochrome P450 family.</text>
</comment>
<dbReference type="FunFam" id="1.10.630.10:FF:000238">
    <property type="entry name" value="Cytochrome P450 2A6"/>
    <property type="match status" value="1"/>
</dbReference>
<organism evidence="13 14">
    <name type="scientific">Orycteropus afer afer</name>
    <dbReference type="NCBI Taxonomy" id="1230840"/>
    <lineage>
        <taxon>Eukaryota</taxon>
        <taxon>Metazoa</taxon>
        <taxon>Chordata</taxon>
        <taxon>Craniata</taxon>
        <taxon>Vertebrata</taxon>
        <taxon>Euteleostomi</taxon>
        <taxon>Mammalia</taxon>
        <taxon>Eutheria</taxon>
        <taxon>Afrotheria</taxon>
        <taxon>Tubulidentata</taxon>
        <taxon>Orycteropodidae</taxon>
        <taxon>Orycteropus</taxon>
    </lineage>
</organism>
<keyword evidence="5" id="KW-0349">Heme</keyword>